<dbReference type="AlphaFoldDB" id="A0AAD4DXS5"/>
<evidence type="ECO:0000313" key="3">
    <source>
        <dbReference type="Proteomes" id="UP001195769"/>
    </source>
</evidence>
<name>A0AAD4DXS5_9AGAM</name>
<gene>
    <name evidence="2" type="ORF">F5891DRAFT_1193535</name>
</gene>
<evidence type="ECO:0000313" key="2">
    <source>
        <dbReference type="EMBL" id="KAG1896093.1"/>
    </source>
</evidence>
<dbReference type="EMBL" id="JABBWK010000059">
    <property type="protein sequence ID" value="KAG1896093.1"/>
    <property type="molecule type" value="Genomic_DNA"/>
</dbReference>
<comment type="caution">
    <text evidence="2">The sequence shown here is derived from an EMBL/GenBank/DDBJ whole genome shotgun (WGS) entry which is preliminary data.</text>
</comment>
<dbReference type="RefSeq" id="XP_041221669.1">
    <property type="nucleotide sequence ID" value="XM_041367763.1"/>
</dbReference>
<keyword evidence="3" id="KW-1185">Reference proteome</keyword>
<feature type="compositionally biased region" description="Acidic residues" evidence="1">
    <location>
        <begin position="164"/>
        <end position="202"/>
    </location>
</feature>
<reference evidence="2" key="1">
    <citation type="journal article" date="2020" name="New Phytol.">
        <title>Comparative genomics reveals dynamic genome evolution in host specialist ectomycorrhizal fungi.</title>
        <authorList>
            <person name="Lofgren L.A."/>
            <person name="Nguyen N.H."/>
            <person name="Vilgalys R."/>
            <person name="Ruytinx J."/>
            <person name="Liao H.L."/>
            <person name="Branco S."/>
            <person name="Kuo A."/>
            <person name="LaButti K."/>
            <person name="Lipzen A."/>
            <person name="Andreopoulos W."/>
            <person name="Pangilinan J."/>
            <person name="Riley R."/>
            <person name="Hundley H."/>
            <person name="Na H."/>
            <person name="Barry K."/>
            <person name="Grigoriev I.V."/>
            <person name="Stajich J.E."/>
            <person name="Kennedy P.G."/>
        </authorList>
    </citation>
    <scope>NUCLEOTIDE SEQUENCE</scope>
    <source>
        <strain evidence="2">FC203</strain>
    </source>
</reference>
<protein>
    <submittedName>
        <fullName evidence="2">Uncharacterized protein</fullName>
    </submittedName>
</protein>
<sequence length="258" mass="28789">MGQMVWSRPEQLSVRLEGETSSPTWIHTADEPGAFGFLNPHQIICGVHLIPAFAYGHTDELLLPSIARPLHENNEDWKFYYVNMFVDRDIFMRFCGGGVGHRSTHNATQTFCNDRDPLDCVARRNNADSEQGEGASEEDKEASEDKVEASSKNEESSADRQLEASEEYEDDGPPLEEDEEDGLSESAVDQDEDEVVELEMEEYGYGGLDQEEENTDDEADADQDDSSSDNEDNDADDDLGPEDGEDENGEELEGYGEL</sequence>
<feature type="region of interest" description="Disordered" evidence="1">
    <location>
        <begin position="126"/>
        <end position="258"/>
    </location>
</feature>
<organism evidence="2 3">
    <name type="scientific">Suillus fuscotomentosus</name>
    <dbReference type="NCBI Taxonomy" id="1912939"/>
    <lineage>
        <taxon>Eukaryota</taxon>
        <taxon>Fungi</taxon>
        <taxon>Dikarya</taxon>
        <taxon>Basidiomycota</taxon>
        <taxon>Agaricomycotina</taxon>
        <taxon>Agaricomycetes</taxon>
        <taxon>Agaricomycetidae</taxon>
        <taxon>Boletales</taxon>
        <taxon>Suillineae</taxon>
        <taxon>Suillaceae</taxon>
        <taxon>Suillus</taxon>
    </lineage>
</organism>
<accession>A0AAD4DXS5</accession>
<feature type="compositionally biased region" description="Acidic residues" evidence="1">
    <location>
        <begin position="209"/>
        <end position="258"/>
    </location>
</feature>
<dbReference type="Proteomes" id="UP001195769">
    <property type="component" value="Unassembled WGS sequence"/>
</dbReference>
<proteinExistence type="predicted"/>
<feature type="compositionally biased region" description="Basic and acidic residues" evidence="1">
    <location>
        <begin position="143"/>
        <end position="163"/>
    </location>
</feature>
<evidence type="ECO:0000256" key="1">
    <source>
        <dbReference type="SAM" id="MobiDB-lite"/>
    </source>
</evidence>
<dbReference type="GeneID" id="64662061"/>